<dbReference type="GO" id="GO:0046872">
    <property type="term" value="F:metal ion binding"/>
    <property type="evidence" value="ECO:0007669"/>
    <property type="project" value="UniProtKB-KW"/>
</dbReference>
<feature type="domain" description="Glutathione synthase substrate-binding" evidence="11">
    <location>
        <begin position="182"/>
        <end position="284"/>
    </location>
</feature>
<evidence type="ECO:0000256" key="9">
    <source>
        <dbReference type="ARBA" id="ARBA00022840"/>
    </source>
</evidence>
<dbReference type="AlphaFoldDB" id="A0A939DQN5"/>
<dbReference type="GO" id="GO:0004363">
    <property type="term" value="F:glutathione synthase activity"/>
    <property type="evidence" value="ECO:0007669"/>
    <property type="project" value="UniProtKB-EC"/>
</dbReference>
<evidence type="ECO:0000256" key="4">
    <source>
        <dbReference type="ARBA" id="ARBA00012214"/>
    </source>
</evidence>
<keyword evidence="5" id="KW-0436">Ligase</keyword>
<dbReference type="EC" id="6.3.2.3" evidence="4"/>
<dbReference type="Gene3D" id="3.30.1490.50">
    <property type="match status" value="1"/>
</dbReference>
<dbReference type="Gene3D" id="3.30.1490.80">
    <property type="match status" value="1"/>
</dbReference>
<protein>
    <recommendedName>
        <fullName evidence="4">glutathione synthase</fullName>
        <ecNumber evidence="4">6.3.2.3</ecNumber>
    </recommendedName>
</protein>
<keyword evidence="13" id="KW-1185">Reference proteome</keyword>
<dbReference type="InterPro" id="IPR016185">
    <property type="entry name" value="PreATP-grasp_dom_sf"/>
</dbReference>
<dbReference type="Gene3D" id="3.40.50.1760">
    <property type="entry name" value="Glutathione synthase, substrate-binding domain superfamily, eukaryotic"/>
    <property type="match status" value="1"/>
</dbReference>
<dbReference type="Gene3D" id="3.30.470.20">
    <property type="entry name" value="ATP-grasp fold, B domain"/>
    <property type="match status" value="1"/>
</dbReference>
<evidence type="ECO:0000313" key="13">
    <source>
        <dbReference type="Proteomes" id="UP000664654"/>
    </source>
</evidence>
<name>A0A939DQN5_9ALTE</name>
<evidence type="ECO:0000256" key="6">
    <source>
        <dbReference type="ARBA" id="ARBA00022684"/>
    </source>
</evidence>
<evidence type="ECO:0000313" key="12">
    <source>
        <dbReference type="EMBL" id="MBN7827015.1"/>
    </source>
</evidence>
<dbReference type="Pfam" id="PF03199">
    <property type="entry name" value="GSH_synthase"/>
    <property type="match status" value="1"/>
</dbReference>
<comment type="caution">
    <text evidence="12">The sequence shown here is derived from an EMBL/GenBank/DDBJ whole genome shotgun (WGS) entry which is preliminary data.</text>
</comment>
<keyword evidence="9" id="KW-0067">ATP-binding</keyword>
<gene>
    <name evidence="12" type="ORF">J0A66_17410</name>
</gene>
<keyword evidence="7" id="KW-0479">Metal-binding</keyword>
<accession>A0A939DQN5</accession>
<evidence type="ECO:0000256" key="10">
    <source>
        <dbReference type="ARBA" id="ARBA00022842"/>
    </source>
</evidence>
<dbReference type="GO" id="GO:0043295">
    <property type="term" value="F:glutathione binding"/>
    <property type="evidence" value="ECO:0007669"/>
    <property type="project" value="TreeGrafter"/>
</dbReference>
<evidence type="ECO:0000256" key="8">
    <source>
        <dbReference type="ARBA" id="ARBA00022741"/>
    </source>
</evidence>
<evidence type="ECO:0000256" key="2">
    <source>
        <dbReference type="ARBA" id="ARBA00004965"/>
    </source>
</evidence>
<organism evidence="12 13">
    <name type="scientific">Bowmanella dokdonensis</name>
    <dbReference type="NCBI Taxonomy" id="751969"/>
    <lineage>
        <taxon>Bacteria</taxon>
        <taxon>Pseudomonadati</taxon>
        <taxon>Pseudomonadota</taxon>
        <taxon>Gammaproteobacteria</taxon>
        <taxon>Alteromonadales</taxon>
        <taxon>Alteromonadaceae</taxon>
        <taxon>Bowmanella</taxon>
    </lineage>
</organism>
<dbReference type="SUPFAM" id="SSF56059">
    <property type="entry name" value="Glutathione synthetase ATP-binding domain-like"/>
    <property type="match status" value="1"/>
</dbReference>
<keyword evidence="10" id="KW-0460">Magnesium</keyword>
<evidence type="ECO:0000256" key="7">
    <source>
        <dbReference type="ARBA" id="ARBA00022723"/>
    </source>
</evidence>
<dbReference type="PANTHER" id="PTHR11130">
    <property type="entry name" value="GLUTATHIONE SYNTHETASE"/>
    <property type="match status" value="1"/>
</dbReference>
<dbReference type="InterPro" id="IPR037013">
    <property type="entry name" value="GSH-S_sub-bd_sf"/>
</dbReference>
<dbReference type="SUPFAM" id="SSF52440">
    <property type="entry name" value="PreATP-grasp domain"/>
    <property type="match status" value="1"/>
</dbReference>
<dbReference type="InterPro" id="IPR005615">
    <property type="entry name" value="Glutathione_synthase"/>
</dbReference>
<dbReference type="PANTHER" id="PTHR11130:SF0">
    <property type="entry name" value="GLUTATHIONE SYNTHETASE"/>
    <property type="match status" value="1"/>
</dbReference>
<reference evidence="12" key="1">
    <citation type="submission" date="2021-03" db="EMBL/GenBank/DDBJ databases">
        <title>novel species isolated from a fishpond in China.</title>
        <authorList>
            <person name="Lu H."/>
            <person name="Cai Z."/>
        </authorList>
    </citation>
    <scope>NUCLEOTIDE SEQUENCE</scope>
    <source>
        <strain evidence="12">JCM 30855</strain>
    </source>
</reference>
<dbReference type="Gene3D" id="1.10.1080.10">
    <property type="entry name" value="Glutathione Synthetase, Chain A, domain 3"/>
    <property type="match status" value="1"/>
</dbReference>
<dbReference type="InterPro" id="IPR014042">
    <property type="entry name" value="Glutathione_synthase_a-hlx"/>
</dbReference>
<dbReference type="Pfam" id="PF03917">
    <property type="entry name" value="GSH_synth_ATP"/>
    <property type="match status" value="1"/>
</dbReference>
<sequence>MLHPLPISQLNWQQAMADQQIGMLDTAGQFAPLPVSLSPWRLSTGLWSQVIANSQLLGNLLSGISQQRQWLLQQFTPLMSGHSLTGALARQLSQLEPAQIRAQGLPLMRHDMLLDKAGKWRWVESNSIAAGMGPLSENWQQLLRAQLAPCCQVDNPATSRQSALLAGAAMAMRRRFDNQAPLMLFVVEETEDNLFDQQCLSQAIEARGVRVKRITLEHLASLAIRNRRLVWPGDQKDAATEVDLLYFRTGYNRQDYQTEAQLALRATLETLDLVLCPNIALQLAGSKWLQARLYESLQAPWTAAQLQRQLNLSLPELARLHSLLVPSRTLDSDDSAVRHKLDKGWLLKSEQEGGGSVLNGPQAIDRLKQGIAPDAGWIAMAPIDTAIRQAPVAVLRQGQFEDWSGVVSELGLFTLGSKQQYGGYLLRSKPAGQLEGGVHRGGAVLDSLQVC</sequence>
<comment type="similarity">
    <text evidence="3">Belongs to the eukaryotic GSH synthase family.</text>
</comment>
<proteinExistence type="inferred from homology"/>
<dbReference type="InterPro" id="IPR004887">
    <property type="entry name" value="GSH_synth_subst-bd"/>
</dbReference>
<evidence type="ECO:0000256" key="5">
    <source>
        <dbReference type="ARBA" id="ARBA00022598"/>
    </source>
</evidence>
<dbReference type="RefSeq" id="WP_206575125.1">
    <property type="nucleotide sequence ID" value="NZ_JAFKCV010000012.1"/>
</dbReference>
<dbReference type="EMBL" id="JAFKCV010000012">
    <property type="protein sequence ID" value="MBN7827015.1"/>
    <property type="molecule type" value="Genomic_DNA"/>
</dbReference>
<dbReference type="PIRSF" id="PIRSF001558">
    <property type="entry name" value="GSHase"/>
    <property type="match status" value="1"/>
</dbReference>
<comment type="pathway">
    <text evidence="2">Sulfur metabolism; glutathione biosynthesis; glutathione from L-cysteine and L-glutamate: step 2/2.</text>
</comment>
<evidence type="ECO:0000256" key="3">
    <source>
        <dbReference type="ARBA" id="ARBA00010385"/>
    </source>
</evidence>
<evidence type="ECO:0000259" key="11">
    <source>
        <dbReference type="Pfam" id="PF03199"/>
    </source>
</evidence>
<dbReference type="GO" id="GO:0005524">
    <property type="term" value="F:ATP binding"/>
    <property type="evidence" value="ECO:0007669"/>
    <property type="project" value="UniProtKB-KW"/>
</dbReference>
<evidence type="ECO:0000256" key="1">
    <source>
        <dbReference type="ARBA" id="ARBA00001946"/>
    </source>
</evidence>
<dbReference type="InterPro" id="IPR014049">
    <property type="entry name" value="Glutathione_synthase_N_euk"/>
</dbReference>
<keyword evidence="6" id="KW-0317">Glutathione biosynthesis</keyword>
<keyword evidence="8" id="KW-0547">Nucleotide-binding</keyword>
<dbReference type="InterPro" id="IPR014709">
    <property type="entry name" value="Glutathione_synthase_C_euk"/>
</dbReference>
<comment type="cofactor">
    <cofactor evidence="1">
        <name>Mg(2+)</name>
        <dbReference type="ChEBI" id="CHEBI:18420"/>
    </cofactor>
</comment>
<dbReference type="Proteomes" id="UP000664654">
    <property type="component" value="Unassembled WGS sequence"/>
</dbReference>
<dbReference type="GO" id="GO:0005829">
    <property type="term" value="C:cytosol"/>
    <property type="evidence" value="ECO:0007669"/>
    <property type="project" value="TreeGrafter"/>
</dbReference>